<dbReference type="RefSeq" id="WP_187737333.1">
    <property type="nucleotide sequence ID" value="NZ_CP060790.1"/>
</dbReference>
<evidence type="ECO:0000256" key="5">
    <source>
        <dbReference type="ARBA" id="ARBA00022692"/>
    </source>
</evidence>
<evidence type="ECO:0000256" key="2">
    <source>
        <dbReference type="ARBA" id="ARBA00022448"/>
    </source>
</evidence>
<accession>A0A7H0HII6</accession>
<evidence type="ECO:0000313" key="12">
    <source>
        <dbReference type="Proteomes" id="UP000516057"/>
    </source>
</evidence>
<protein>
    <recommendedName>
        <fullName evidence="9">TRAP transporter small permease protein</fullName>
    </recommendedName>
</protein>
<evidence type="ECO:0000256" key="8">
    <source>
        <dbReference type="ARBA" id="ARBA00038436"/>
    </source>
</evidence>
<dbReference type="GO" id="GO:0015740">
    <property type="term" value="P:C4-dicarboxylate transport"/>
    <property type="evidence" value="ECO:0007669"/>
    <property type="project" value="TreeGrafter"/>
</dbReference>
<keyword evidence="4 9" id="KW-0997">Cell inner membrane</keyword>
<feature type="transmembrane region" description="Helical" evidence="9">
    <location>
        <begin position="34"/>
        <end position="54"/>
    </location>
</feature>
<dbReference type="PANTHER" id="PTHR35011:SF2">
    <property type="entry name" value="2,3-DIKETO-L-GULONATE TRAP TRANSPORTER SMALL PERMEASE PROTEIN YIAM"/>
    <property type="match status" value="1"/>
</dbReference>
<dbReference type="GO" id="GO:0022857">
    <property type="term" value="F:transmembrane transporter activity"/>
    <property type="evidence" value="ECO:0007669"/>
    <property type="project" value="UniProtKB-UniRule"/>
</dbReference>
<keyword evidence="7 9" id="KW-0472">Membrane</keyword>
<dbReference type="Proteomes" id="UP000516057">
    <property type="component" value="Chromosome"/>
</dbReference>
<keyword evidence="2 9" id="KW-0813">Transport</keyword>
<keyword evidence="3" id="KW-1003">Cell membrane</keyword>
<feature type="domain" description="Tripartite ATP-independent periplasmic transporters DctQ component" evidence="10">
    <location>
        <begin position="43"/>
        <end position="188"/>
    </location>
</feature>
<evidence type="ECO:0000256" key="1">
    <source>
        <dbReference type="ARBA" id="ARBA00004429"/>
    </source>
</evidence>
<evidence type="ECO:0000256" key="4">
    <source>
        <dbReference type="ARBA" id="ARBA00022519"/>
    </source>
</evidence>
<organism evidence="11 12">
    <name type="scientific">Paenacidovorax monticola</name>
    <dbReference type="NCBI Taxonomy" id="1926868"/>
    <lineage>
        <taxon>Bacteria</taxon>
        <taxon>Pseudomonadati</taxon>
        <taxon>Pseudomonadota</taxon>
        <taxon>Betaproteobacteria</taxon>
        <taxon>Burkholderiales</taxon>
        <taxon>Comamonadaceae</taxon>
        <taxon>Paenacidovorax</taxon>
    </lineage>
</organism>
<evidence type="ECO:0000256" key="9">
    <source>
        <dbReference type="RuleBase" id="RU369079"/>
    </source>
</evidence>
<keyword evidence="6 9" id="KW-1133">Transmembrane helix</keyword>
<name>A0A7H0HII6_9BURK</name>
<comment type="subunit">
    <text evidence="9">The complex comprises the extracytoplasmic solute receptor protein and the two transmembrane proteins.</text>
</comment>
<feature type="transmembrane region" description="Helical" evidence="9">
    <location>
        <begin position="66"/>
        <end position="86"/>
    </location>
</feature>
<evidence type="ECO:0000259" key="10">
    <source>
        <dbReference type="Pfam" id="PF04290"/>
    </source>
</evidence>
<dbReference type="AlphaFoldDB" id="A0A7H0HII6"/>
<comment type="subcellular location">
    <subcellularLocation>
        <location evidence="1 9">Cell inner membrane</location>
        <topology evidence="1 9">Multi-pass membrane protein</topology>
    </subcellularLocation>
</comment>
<dbReference type="GO" id="GO:0005886">
    <property type="term" value="C:plasma membrane"/>
    <property type="evidence" value="ECO:0007669"/>
    <property type="project" value="UniProtKB-SubCell"/>
</dbReference>
<comment type="function">
    <text evidence="9">Part of the tripartite ATP-independent periplasmic (TRAP) transport system.</text>
</comment>
<reference evidence="11 12" key="1">
    <citation type="submission" date="2020-08" db="EMBL/GenBank/DDBJ databases">
        <title>Genome sequence of Acidovorax monticola KACC 19171T.</title>
        <authorList>
            <person name="Hyun D.-W."/>
            <person name="Bae J.-W."/>
        </authorList>
    </citation>
    <scope>NUCLEOTIDE SEQUENCE [LARGE SCALE GENOMIC DNA]</scope>
    <source>
        <strain evidence="11 12">KACC 19171</strain>
    </source>
</reference>
<evidence type="ECO:0000256" key="3">
    <source>
        <dbReference type="ARBA" id="ARBA00022475"/>
    </source>
</evidence>
<evidence type="ECO:0000313" key="11">
    <source>
        <dbReference type="EMBL" id="QNP60352.1"/>
    </source>
</evidence>
<dbReference type="PANTHER" id="PTHR35011">
    <property type="entry name" value="2,3-DIKETO-L-GULONATE TRAP TRANSPORTER SMALL PERMEASE PROTEIN YIAM"/>
    <property type="match status" value="1"/>
</dbReference>
<sequence>MQTSTTDNQETSRHGWARGLQRTSSGILSAERKALMLLMGGVTLLILLNVVTRYTGMPIYWVDEAAVYLVVWLSFVGASAMTRLRLDFAVTLLTDMLGQRAARHVKAAATAGVLFFGLAMIALCWVWLDPVGIARHGFDAKAYAEESFNFLYTERTQTLNWPIWVVQLVIPLFSLTFTVHAAANLVEDMGLVPRAAIKGFDLGNAEETVN</sequence>
<dbReference type="KEGG" id="amon:H9L24_05660"/>
<gene>
    <name evidence="11" type="ORF">H9L24_05660</name>
</gene>
<dbReference type="EMBL" id="CP060790">
    <property type="protein sequence ID" value="QNP60352.1"/>
    <property type="molecule type" value="Genomic_DNA"/>
</dbReference>
<proteinExistence type="inferred from homology"/>
<keyword evidence="12" id="KW-1185">Reference proteome</keyword>
<evidence type="ECO:0000256" key="7">
    <source>
        <dbReference type="ARBA" id="ARBA00023136"/>
    </source>
</evidence>
<dbReference type="InterPro" id="IPR007387">
    <property type="entry name" value="TRAP_DctQ"/>
</dbReference>
<dbReference type="Pfam" id="PF04290">
    <property type="entry name" value="DctQ"/>
    <property type="match status" value="1"/>
</dbReference>
<dbReference type="InterPro" id="IPR055348">
    <property type="entry name" value="DctQ"/>
</dbReference>
<feature type="transmembrane region" description="Helical" evidence="9">
    <location>
        <begin position="107"/>
        <end position="128"/>
    </location>
</feature>
<evidence type="ECO:0000256" key="6">
    <source>
        <dbReference type="ARBA" id="ARBA00022989"/>
    </source>
</evidence>
<comment type="similarity">
    <text evidence="8 9">Belongs to the TRAP transporter small permease family.</text>
</comment>
<keyword evidence="5 9" id="KW-0812">Transmembrane</keyword>
<feature type="transmembrane region" description="Helical" evidence="9">
    <location>
        <begin position="161"/>
        <end position="186"/>
    </location>
</feature>